<dbReference type="PRINTS" id="PR00368">
    <property type="entry name" value="FADPNR"/>
</dbReference>
<dbReference type="STRING" id="407036.SAMN05216243_2292"/>
<evidence type="ECO:0000313" key="6">
    <source>
        <dbReference type="EMBL" id="SDK20019.1"/>
    </source>
</evidence>
<comment type="cofactor">
    <cofactor evidence="1">
        <name>FAD</name>
        <dbReference type="ChEBI" id="CHEBI:57692"/>
    </cofactor>
</comment>
<dbReference type="Gene3D" id="3.50.50.60">
    <property type="entry name" value="FAD/NAD(P)-binding domain"/>
    <property type="match status" value="2"/>
</dbReference>
<dbReference type="AlphaFoldDB" id="A0A1G8ZY00"/>
<accession>A0A1G8ZY00</accession>
<keyword evidence="7" id="KW-1185">Reference proteome</keyword>
<feature type="domain" description="FAD/NAD(P)-binding" evidence="5">
    <location>
        <begin position="4"/>
        <end position="285"/>
    </location>
</feature>
<dbReference type="SUPFAM" id="SSF51905">
    <property type="entry name" value="FAD/NAD(P)-binding domain"/>
    <property type="match status" value="1"/>
</dbReference>
<dbReference type="Proteomes" id="UP000198694">
    <property type="component" value="Unassembled WGS sequence"/>
</dbReference>
<dbReference type="InterPro" id="IPR036188">
    <property type="entry name" value="FAD/NAD-bd_sf"/>
</dbReference>
<dbReference type="InterPro" id="IPR050097">
    <property type="entry name" value="Ferredoxin-NADP_redctase_2"/>
</dbReference>
<gene>
    <name evidence="6" type="ORF">SAMN05216243_2292</name>
</gene>
<comment type="subunit">
    <text evidence="2">Homodimer.</text>
</comment>
<dbReference type="InterPro" id="IPR023753">
    <property type="entry name" value="FAD/NAD-binding_dom"/>
</dbReference>
<protein>
    <submittedName>
        <fullName evidence="6">Thioredoxin reductase</fullName>
    </submittedName>
</protein>
<organism evidence="6 7">
    <name type="scientific">Sediminibacillus albus</name>
    <dbReference type="NCBI Taxonomy" id="407036"/>
    <lineage>
        <taxon>Bacteria</taxon>
        <taxon>Bacillati</taxon>
        <taxon>Bacillota</taxon>
        <taxon>Bacilli</taxon>
        <taxon>Bacillales</taxon>
        <taxon>Bacillaceae</taxon>
        <taxon>Sediminibacillus</taxon>
    </lineage>
</organism>
<evidence type="ECO:0000259" key="5">
    <source>
        <dbReference type="Pfam" id="PF07992"/>
    </source>
</evidence>
<evidence type="ECO:0000256" key="4">
    <source>
        <dbReference type="ARBA" id="ARBA00023002"/>
    </source>
</evidence>
<dbReference type="OrthoDB" id="9806179at2"/>
<dbReference type="RefSeq" id="WP_093214208.1">
    <property type="nucleotide sequence ID" value="NZ_FNFL01000003.1"/>
</dbReference>
<dbReference type="Pfam" id="PF07992">
    <property type="entry name" value="Pyr_redox_2"/>
    <property type="match status" value="1"/>
</dbReference>
<dbReference type="EMBL" id="FNFL01000003">
    <property type="protein sequence ID" value="SDK20019.1"/>
    <property type="molecule type" value="Genomic_DNA"/>
</dbReference>
<name>A0A1G8ZY00_9BACI</name>
<sequence>MSHDCIIIGGGIAGLQAAIQMGRYQDSVVVIDAENGRSNLCRCYHNVIGWPDGISGQQLRNIGKRQAEQLGVQFVKDKATKVIKKPADDGFSVETASQQFQGKALLIATGVMDRLPAFDSLLPCLGISAYICPDCDGYEVLDKKVIVIGSGKAGAGMALALTNWTNQIIFINHEREPIPANLQEKLHKKQIVCINKEIEKIETSGEQFKGVYLTDGEMLRANHAFIAMGGNEVRSRLAEQLGVELYKNKHILVDPRTKMTNIENVFAAGDIVAHSEQVTIAMGDGMQAAIWIHKKIKQQH</sequence>
<keyword evidence="4" id="KW-0560">Oxidoreductase</keyword>
<evidence type="ECO:0000256" key="1">
    <source>
        <dbReference type="ARBA" id="ARBA00001974"/>
    </source>
</evidence>
<proteinExistence type="predicted"/>
<dbReference type="PRINTS" id="PR00469">
    <property type="entry name" value="PNDRDTASEII"/>
</dbReference>
<evidence type="ECO:0000256" key="2">
    <source>
        <dbReference type="ARBA" id="ARBA00011738"/>
    </source>
</evidence>
<evidence type="ECO:0000256" key="3">
    <source>
        <dbReference type="ARBA" id="ARBA00022630"/>
    </source>
</evidence>
<evidence type="ECO:0000313" key="7">
    <source>
        <dbReference type="Proteomes" id="UP000198694"/>
    </source>
</evidence>
<reference evidence="6 7" key="1">
    <citation type="submission" date="2016-10" db="EMBL/GenBank/DDBJ databases">
        <authorList>
            <person name="de Groot N.N."/>
        </authorList>
    </citation>
    <scope>NUCLEOTIDE SEQUENCE [LARGE SCALE GENOMIC DNA]</scope>
    <source>
        <strain evidence="6 7">CGMCC 1.6502</strain>
    </source>
</reference>
<dbReference type="GO" id="GO:0016491">
    <property type="term" value="F:oxidoreductase activity"/>
    <property type="evidence" value="ECO:0007669"/>
    <property type="project" value="UniProtKB-KW"/>
</dbReference>
<dbReference type="PANTHER" id="PTHR48105">
    <property type="entry name" value="THIOREDOXIN REDUCTASE 1-RELATED-RELATED"/>
    <property type="match status" value="1"/>
</dbReference>
<keyword evidence="3" id="KW-0285">Flavoprotein</keyword>